<dbReference type="PANTHER" id="PTHR43877:SF2">
    <property type="entry name" value="AMINOALKYLPHOSPHONATE N-ACETYLTRANSFERASE-RELATED"/>
    <property type="match status" value="1"/>
</dbReference>
<comment type="caution">
    <text evidence="4">The sequence shown here is derived from an EMBL/GenBank/DDBJ whole genome shotgun (WGS) entry which is preliminary data.</text>
</comment>
<dbReference type="SUPFAM" id="SSF55729">
    <property type="entry name" value="Acyl-CoA N-acyltransferases (Nat)"/>
    <property type="match status" value="1"/>
</dbReference>
<feature type="domain" description="N-acetyltransferase" evidence="3">
    <location>
        <begin position="1"/>
        <end position="152"/>
    </location>
</feature>
<evidence type="ECO:0000256" key="2">
    <source>
        <dbReference type="ARBA" id="ARBA00023315"/>
    </source>
</evidence>
<evidence type="ECO:0000313" key="4">
    <source>
        <dbReference type="EMBL" id="MBB6168576.1"/>
    </source>
</evidence>
<dbReference type="GO" id="GO:0016747">
    <property type="term" value="F:acyltransferase activity, transferring groups other than amino-acyl groups"/>
    <property type="evidence" value="ECO:0007669"/>
    <property type="project" value="InterPro"/>
</dbReference>
<dbReference type="CDD" id="cd04301">
    <property type="entry name" value="NAT_SF"/>
    <property type="match status" value="1"/>
</dbReference>
<dbReference type="PROSITE" id="PS51186">
    <property type="entry name" value="GNAT"/>
    <property type="match status" value="1"/>
</dbReference>
<dbReference type="Pfam" id="PF00583">
    <property type="entry name" value="Acetyltransf_1"/>
    <property type="match status" value="1"/>
</dbReference>
<dbReference type="RefSeq" id="WP_183334872.1">
    <property type="nucleotide sequence ID" value="NZ_BMHX01000004.1"/>
</dbReference>
<dbReference type="InterPro" id="IPR050832">
    <property type="entry name" value="Bact_Acetyltransf"/>
</dbReference>
<dbReference type="InterPro" id="IPR016181">
    <property type="entry name" value="Acyl_CoA_acyltransferase"/>
</dbReference>
<evidence type="ECO:0000313" key="5">
    <source>
        <dbReference type="Proteomes" id="UP000588017"/>
    </source>
</evidence>
<gene>
    <name evidence="4" type="ORF">HNQ73_002206</name>
</gene>
<keyword evidence="1 4" id="KW-0808">Transferase</keyword>
<dbReference type="PANTHER" id="PTHR43877">
    <property type="entry name" value="AMINOALKYLPHOSPHONATE N-ACETYLTRANSFERASE-RELATED-RELATED"/>
    <property type="match status" value="1"/>
</dbReference>
<dbReference type="AlphaFoldDB" id="A0A841KF64"/>
<organism evidence="4 5">
    <name type="scientific">Chelatococcus composti</name>
    <dbReference type="NCBI Taxonomy" id="1743235"/>
    <lineage>
        <taxon>Bacteria</taxon>
        <taxon>Pseudomonadati</taxon>
        <taxon>Pseudomonadota</taxon>
        <taxon>Alphaproteobacteria</taxon>
        <taxon>Hyphomicrobiales</taxon>
        <taxon>Chelatococcaceae</taxon>
        <taxon>Chelatococcus</taxon>
    </lineage>
</organism>
<protein>
    <submittedName>
        <fullName evidence="4">GNAT superfamily N-acetyltransferase</fullName>
    </submittedName>
</protein>
<dbReference type="EMBL" id="JACHEH010000004">
    <property type="protein sequence ID" value="MBB6168576.1"/>
    <property type="molecule type" value="Genomic_DNA"/>
</dbReference>
<keyword evidence="5" id="KW-1185">Reference proteome</keyword>
<keyword evidence="2" id="KW-0012">Acyltransferase</keyword>
<proteinExistence type="predicted"/>
<sequence length="152" mass="16236">MRFRDATEADLAAVVALLADDPLGATRESPGAELPPAYAEAFAAIAADPNNRLIVADDEGAVVGCLQLTFIPGLTYTGGWRAQIEGVRIARSHRGRGLGRAMFEWAIGEARGRGCRLVQLTTNKARPDALRFYENLGFVASHEGLKLDLATG</sequence>
<name>A0A841KF64_9HYPH</name>
<reference evidence="4 5" key="1">
    <citation type="submission" date="2020-08" db="EMBL/GenBank/DDBJ databases">
        <title>Genomic Encyclopedia of Type Strains, Phase IV (KMG-IV): sequencing the most valuable type-strain genomes for metagenomic binning, comparative biology and taxonomic classification.</title>
        <authorList>
            <person name="Goeker M."/>
        </authorList>
    </citation>
    <scope>NUCLEOTIDE SEQUENCE [LARGE SCALE GENOMIC DNA]</scope>
    <source>
        <strain evidence="4 5">DSM 101465</strain>
    </source>
</reference>
<dbReference type="Gene3D" id="3.40.630.30">
    <property type="match status" value="1"/>
</dbReference>
<dbReference type="Proteomes" id="UP000588017">
    <property type="component" value="Unassembled WGS sequence"/>
</dbReference>
<evidence type="ECO:0000259" key="3">
    <source>
        <dbReference type="PROSITE" id="PS51186"/>
    </source>
</evidence>
<dbReference type="InterPro" id="IPR000182">
    <property type="entry name" value="GNAT_dom"/>
</dbReference>
<evidence type="ECO:0000256" key="1">
    <source>
        <dbReference type="ARBA" id="ARBA00022679"/>
    </source>
</evidence>
<accession>A0A841KF64</accession>